<dbReference type="Pfam" id="PF21959">
    <property type="entry name" value="DUF6923"/>
    <property type="match status" value="1"/>
</dbReference>
<proteinExistence type="predicted"/>
<evidence type="ECO:0000313" key="7">
    <source>
        <dbReference type="Proteomes" id="UP001595816"/>
    </source>
</evidence>
<name>A0ABV8LHA5_9ACTN</name>
<feature type="domain" description="GEVED" evidence="4">
    <location>
        <begin position="393"/>
        <end position="472"/>
    </location>
</feature>
<dbReference type="Pfam" id="PF20009">
    <property type="entry name" value="GEVED"/>
    <property type="match status" value="1"/>
</dbReference>
<evidence type="ECO:0000313" key="6">
    <source>
        <dbReference type="EMBL" id="MFC4129684.1"/>
    </source>
</evidence>
<evidence type="ECO:0000256" key="3">
    <source>
        <dbReference type="SAM" id="SignalP"/>
    </source>
</evidence>
<feature type="domain" description="DUF6923" evidence="5">
    <location>
        <begin position="53"/>
        <end position="252"/>
    </location>
</feature>
<organism evidence="6 7">
    <name type="scientific">Hamadaea flava</name>
    <dbReference type="NCBI Taxonomy" id="1742688"/>
    <lineage>
        <taxon>Bacteria</taxon>
        <taxon>Bacillati</taxon>
        <taxon>Actinomycetota</taxon>
        <taxon>Actinomycetes</taxon>
        <taxon>Micromonosporales</taxon>
        <taxon>Micromonosporaceae</taxon>
        <taxon>Hamadaea</taxon>
    </lineage>
</organism>
<comment type="caution">
    <text evidence="6">The sequence shown here is derived from an EMBL/GenBank/DDBJ whole genome shotgun (WGS) entry which is preliminary data.</text>
</comment>
<evidence type="ECO:0000259" key="5">
    <source>
        <dbReference type="Pfam" id="PF21959"/>
    </source>
</evidence>
<gene>
    <name evidence="6" type="ORF">ACFOZ4_03600</name>
</gene>
<feature type="signal peptide" evidence="3">
    <location>
        <begin position="1"/>
        <end position="16"/>
    </location>
</feature>
<evidence type="ECO:0000256" key="2">
    <source>
        <dbReference type="SAM" id="Phobius"/>
    </source>
</evidence>
<dbReference type="EMBL" id="JBHSAY010000003">
    <property type="protein sequence ID" value="MFC4129684.1"/>
    <property type="molecule type" value="Genomic_DNA"/>
</dbReference>
<keyword evidence="2" id="KW-1133">Transmembrane helix</keyword>
<keyword evidence="3" id="KW-0732">Signal</keyword>
<dbReference type="RefSeq" id="WP_382188622.1">
    <property type="nucleotide sequence ID" value="NZ_JBHSAY010000003.1"/>
</dbReference>
<accession>A0ABV8LHA5</accession>
<keyword evidence="7" id="KW-1185">Reference proteome</keyword>
<feature type="chain" id="PRO_5045456096" evidence="3">
    <location>
        <begin position="17"/>
        <end position="528"/>
    </location>
</feature>
<dbReference type="InterPro" id="IPR054215">
    <property type="entry name" value="DUF6923"/>
</dbReference>
<reference evidence="7" key="1">
    <citation type="journal article" date="2019" name="Int. J. Syst. Evol. Microbiol.">
        <title>The Global Catalogue of Microorganisms (GCM) 10K type strain sequencing project: providing services to taxonomists for standard genome sequencing and annotation.</title>
        <authorList>
            <consortium name="The Broad Institute Genomics Platform"/>
            <consortium name="The Broad Institute Genome Sequencing Center for Infectious Disease"/>
            <person name="Wu L."/>
            <person name="Ma J."/>
        </authorList>
    </citation>
    <scope>NUCLEOTIDE SEQUENCE [LARGE SCALE GENOMIC DNA]</scope>
    <source>
        <strain evidence="7">CGMCC 4.7289</strain>
    </source>
</reference>
<dbReference type="Proteomes" id="UP001595816">
    <property type="component" value="Unassembled WGS sequence"/>
</dbReference>
<feature type="transmembrane region" description="Helical" evidence="2">
    <location>
        <begin position="483"/>
        <end position="503"/>
    </location>
</feature>
<evidence type="ECO:0000256" key="1">
    <source>
        <dbReference type="SAM" id="MobiDB-lite"/>
    </source>
</evidence>
<keyword evidence="2" id="KW-0472">Membrane</keyword>
<protein>
    <submittedName>
        <fullName evidence="6">DUF6923 family protein</fullName>
    </submittedName>
</protein>
<sequence>MIGSAAVGLAPTAAFAALTPPAPPTVPFTECPNLGYQVQSQDGKTSTYGYFDLNTSTFVPIKKFATAVNATGYSRAQGVFWGMLTNYDNNHLARWDRLGNLVDVGPLDGVPAGQVIRTNVGTIDDQDHLLIQTRDPAADKPGLVGPTNALITVDVDPDSATFGEILGNVPLSRATPGMDFLRIGDWDYNPTDGMLYSLEMVGDTKRELVKIDPSTGQVTDVKDLTAQLPDSQNYGAVYVEDVSGTVYVSANDVDDKLAHKQPGASSRTYAIYAPYSNPHIIAYTPGAPLLINDGADCLVATDFGDAPDSYKTLNPHGGPGHIFTEVEHPGQQLRIGKLIDPDLDGIPTPNADGDDKNLPVNDEDGVKPGTTIFANSPALSVPITNTTGAKATLAGWLDLDGSGTFEDSERAMVTLEPGQTSGELTWPALENGRTESLTQTFLRLRLYPGEVADPKPTGARFIDGGEIEDHKVVFGLPATGDKLMPILGLGLGLLAAGLVITGVTGPGRRRPTPAGPTNRRPSPRPART</sequence>
<feature type="region of interest" description="Disordered" evidence="1">
    <location>
        <begin position="502"/>
        <end position="528"/>
    </location>
</feature>
<keyword evidence="2" id="KW-0812">Transmembrane</keyword>
<evidence type="ECO:0000259" key="4">
    <source>
        <dbReference type="Pfam" id="PF20009"/>
    </source>
</evidence>
<dbReference type="InterPro" id="IPR045474">
    <property type="entry name" value="GEVED"/>
</dbReference>